<dbReference type="InterPro" id="IPR030675">
    <property type="entry name" value="BPI/LBP"/>
</dbReference>
<comment type="subcellular location">
    <subcellularLocation>
        <location evidence="1">Secreted</location>
    </subcellularLocation>
</comment>
<dbReference type="OMA" id="DPYMEID"/>
<keyword evidence="3" id="KW-0964">Secreted</keyword>
<organism evidence="9 10">
    <name type="scientific">Acanthamoeba castellanii (strain ATCC 30010 / Neff)</name>
    <dbReference type="NCBI Taxonomy" id="1257118"/>
    <lineage>
        <taxon>Eukaryota</taxon>
        <taxon>Amoebozoa</taxon>
        <taxon>Discosea</taxon>
        <taxon>Longamoebia</taxon>
        <taxon>Centramoebida</taxon>
        <taxon>Acanthamoebidae</taxon>
        <taxon>Acanthamoeba</taxon>
    </lineage>
</organism>
<dbReference type="SMART" id="SM00328">
    <property type="entry name" value="BPI1"/>
    <property type="match status" value="1"/>
</dbReference>
<dbReference type="SUPFAM" id="SSF55394">
    <property type="entry name" value="Bactericidal permeability-increasing protein, BPI"/>
    <property type="match status" value="2"/>
</dbReference>
<keyword evidence="4" id="KW-1015">Disulfide bond</keyword>
<dbReference type="GO" id="GO:0005615">
    <property type="term" value="C:extracellular space"/>
    <property type="evidence" value="ECO:0007669"/>
    <property type="project" value="InterPro"/>
</dbReference>
<evidence type="ECO:0000259" key="7">
    <source>
        <dbReference type="SMART" id="SM00328"/>
    </source>
</evidence>
<feature type="signal peptide" evidence="6">
    <location>
        <begin position="1"/>
        <end position="21"/>
    </location>
</feature>
<sequence length="477" mass="52290">MKLSLSLALGLLFALLALASAAHPGFKVTLTESGLNYAREVAVEYLEKRFATVHVPDESGDAHAPVVGKIKWELKDIVMSGLRLPRSSINILPGRGVAVSIDQAALEIKMNFHYREHHWPHIKGHGHLVIHASGINIAVDIHVGEQNARPTMSVISSHCSIGDLSIKEHGGPSWLYNFFLKVLHKMIQKAAEKAVGSSIENLLNHGGNEALQTIPLAERFSNIAEVDYSLVGGPTFGHNYLTINAKGEFYYLPHKQEAPFAAQPMPDEINGEMMQIMLSDFVPDSASFVFRESGKMTHILQDKDLPKWAPIRLNTNSWSHILPDLTKKYPNLEMQAELHTTSPPKATFSHDGIRVAGPGQVVVSVLPHGGAPVPVFALNIDLTTSAKVTVRDGRIFTELSYLQSPITVAFSHVGTITVSEVDHIIKTLCTDAIVPFFNYYLSHGVNIPTIKGVHFVEPHIAYGPSYLAIATNIHYTG</sequence>
<dbReference type="Gene3D" id="3.15.10.10">
    <property type="entry name" value="Bactericidal permeability-increasing protein, domain 1"/>
    <property type="match status" value="1"/>
</dbReference>
<evidence type="ECO:0000256" key="4">
    <source>
        <dbReference type="ARBA" id="ARBA00023157"/>
    </source>
</evidence>
<dbReference type="Pfam" id="PF01273">
    <property type="entry name" value="LBP_BPI_CETP"/>
    <property type="match status" value="1"/>
</dbReference>
<dbReference type="PANTHER" id="PTHR10504">
    <property type="entry name" value="BACTERICIDAL PERMEABILITY-INCREASING BPI PROTEIN-RELATED"/>
    <property type="match status" value="1"/>
</dbReference>
<evidence type="ECO:0000313" key="9">
    <source>
        <dbReference type="EMBL" id="ELR16778.1"/>
    </source>
</evidence>
<dbReference type="Gene3D" id="3.15.20.10">
    <property type="entry name" value="Bactericidal permeability-increasing protein, domain 2"/>
    <property type="match status" value="1"/>
</dbReference>
<evidence type="ECO:0000313" key="10">
    <source>
        <dbReference type="Proteomes" id="UP000011083"/>
    </source>
</evidence>
<dbReference type="GO" id="GO:0008289">
    <property type="term" value="F:lipid binding"/>
    <property type="evidence" value="ECO:0007669"/>
    <property type="project" value="InterPro"/>
</dbReference>
<feature type="domain" description="Lipid-binding serum glycoprotein C-terminal" evidence="8">
    <location>
        <begin position="268"/>
        <end position="471"/>
    </location>
</feature>
<name>L8GVZ1_ACACF</name>
<keyword evidence="10" id="KW-1185">Reference proteome</keyword>
<dbReference type="VEuPathDB" id="AmoebaDB:ACA1_382580"/>
<proteinExistence type="inferred from homology"/>
<dbReference type="PANTHER" id="PTHR10504:SF131">
    <property type="entry name" value="BPI2 DOMAIN-CONTAINING PROTEIN"/>
    <property type="match status" value="1"/>
</dbReference>
<protein>
    <submittedName>
        <fullName evidence="9">LBP / BPI / CETP family, Cterminal domain containing protein</fullName>
    </submittedName>
</protein>
<evidence type="ECO:0000256" key="1">
    <source>
        <dbReference type="ARBA" id="ARBA00004613"/>
    </source>
</evidence>
<dbReference type="PIRSF" id="PIRSF002417">
    <property type="entry name" value="Lipid_binding_protein"/>
    <property type="match status" value="1"/>
</dbReference>
<dbReference type="Pfam" id="PF02886">
    <property type="entry name" value="LBP_BPI_CETP_C"/>
    <property type="match status" value="1"/>
</dbReference>
<dbReference type="EMBL" id="KB007982">
    <property type="protein sequence ID" value="ELR16778.1"/>
    <property type="molecule type" value="Genomic_DNA"/>
</dbReference>
<feature type="domain" description="Lipid-binding serum glycoprotein N-terminal" evidence="7">
    <location>
        <begin position="30"/>
        <end position="254"/>
    </location>
</feature>
<dbReference type="InterPro" id="IPR017943">
    <property type="entry name" value="Bactericidal_perm-incr_a/b_dom"/>
</dbReference>
<gene>
    <name evidence="9" type="ORF">ACA1_382580</name>
</gene>
<evidence type="ECO:0000256" key="6">
    <source>
        <dbReference type="SAM" id="SignalP"/>
    </source>
</evidence>
<dbReference type="GeneID" id="14917504"/>
<comment type="similarity">
    <text evidence="2">Belongs to the BPI/LBP/Plunc superfamily. BPI/LBP family.</text>
</comment>
<dbReference type="InterPro" id="IPR017942">
    <property type="entry name" value="Lipid-bd_serum_glycop_N"/>
</dbReference>
<dbReference type="KEGG" id="acan:ACA1_382580"/>
<keyword evidence="5" id="KW-0325">Glycoprotein</keyword>
<evidence type="ECO:0000259" key="8">
    <source>
        <dbReference type="SMART" id="SM00329"/>
    </source>
</evidence>
<accession>L8GVZ1</accession>
<evidence type="ECO:0000256" key="5">
    <source>
        <dbReference type="ARBA" id="ARBA00023180"/>
    </source>
</evidence>
<dbReference type="InterPro" id="IPR001124">
    <property type="entry name" value="Lipid-bd_serum_glycop_C"/>
</dbReference>
<evidence type="ECO:0000256" key="2">
    <source>
        <dbReference type="ARBA" id="ARBA00007292"/>
    </source>
</evidence>
<dbReference type="Proteomes" id="UP000011083">
    <property type="component" value="Unassembled WGS sequence"/>
</dbReference>
<dbReference type="OrthoDB" id="10255543at2759"/>
<keyword evidence="6" id="KW-0732">Signal</keyword>
<dbReference type="InterPro" id="IPR032942">
    <property type="entry name" value="BPI/LBP/Plunc"/>
</dbReference>
<dbReference type="RefSeq" id="XP_004338791.1">
    <property type="nucleotide sequence ID" value="XM_004338743.1"/>
</dbReference>
<dbReference type="SMART" id="SM00329">
    <property type="entry name" value="BPI2"/>
    <property type="match status" value="1"/>
</dbReference>
<dbReference type="AlphaFoldDB" id="L8GVZ1"/>
<evidence type="ECO:0000256" key="3">
    <source>
        <dbReference type="ARBA" id="ARBA00022525"/>
    </source>
</evidence>
<reference evidence="9 10" key="1">
    <citation type="journal article" date="2013" name="Genome Biol.">
        <title>Genome of Acanthamoeba castellanii highlights extensive lateral gene transfer and early evolution of tyrosine kinase signaling.</title>
        <authorList>
            <person name="Clarke M."/>
            <person name="Lohan A.J."/>
            <person name="Liu B."/>
            <person name="Lagkouvardos I."/>
            <person name="Roy S."/>
            <person name="Zafar N."/>
            <person name="Bertelli C."/>
            <person name="Schilde C."/>
            <person name="Kianianmomeni A."/>
            <person name="Burglin T.R."/>
            <person name="Frech C."/>
            <person name="Turcotte B."/>
            <person name="Kopec K.O."/>
            <person name="Synnott J.M."/>
            <person name="Choo C."/>
            <person name="Paponov I."/>
            <person name="Finkler A."/>
            <person name="Soon Heng Tan C."/>
            <person name="Hutchins A.P."/>
            <person name="Weinmeier T."/>
            <person name="Rattei T."/>
            <person name="Chu J.S."/>
            <person name="Gimenez G."/>
            <person name="Irimia M."/>
            <person name="Rigden D.J."/>
            <person name="Fitzpatrick D.A."/>
            <person name="Lorenzo-Morales J."/>
            <person name="Bateman A."/>
            <person name="Chiu C.H."/>
            <person name="Tang P."/>
            <person name="Hegemann P."/>
            <person name="Fromm H."/>
            <person name="Raoult D."/>
            <person name="Greub G."/>
            <person name="Miranda-Saavedra D."/>
            <person name="Chen N."/>
            <person name="Nash P."/>
            <person name="Ginger M.L."/>
            <person name="Horn M."/>
            <person name="Schaap P."/>
            <person name="Caler L."/>
            <person name="Loftus B."/>
        </authorList>
    </citation>
    <scope>NUCLEOTIDE SEQUENCE [LARGE SCALE GENOMIC DNA]</scope>
    <source>
        <strain evidence="9 10">Neff</strain>
    </source>
</reference>
<feature type="chain" id="PRO_5003990144" evidence="6">
    <location>
        <begin position="22"/>
        <end position="477"/>
    </location>
</feature>